<gene>
    <name evidence="3" type="ORF">RN96_12495</name>
</gene>
<dbReference type="PANTHER" id="PTHR33434:SF2">
    <property type="entry name" value="FATTY ACID-BINDING PROTEIN TM_1468"/>
    <property type="match status" value="1"/>
</dbReference>
<dbReference type="InterPro" id="IPR048394">
    <property type="entry name" value="FakA-like_M"/>
</dbReference>
<dbReference type="EMBL" id="NJGI01000007">
    <property type="protein sequence ID" value="PGH19924.1"/>
    <property type="molecule type" value="Genomic_DNA"/>
</dbReference>
<evidence type="ECO:0000313" key="4">
    <source>
        <dbReference type="Proteomes" id="UP000222862"/>
    </source>
</evidence>
<protein>
    <submittedName>
        <fullName evidence="3">DAK2 domain fusion protein YloV</fullName>
    </submittedName>
</protein>
<dbReference type="InterPro" id="IPR019986">
    <property type="entry name" value="YloV-like"/>
</dbReference>
<dbReference type="SUPFAM" id="SSF82549">
    <property type="entry name" value="DAK1/DegV-like"/>
    <property type="match status" value="1"/>
</dbReference>
<evidence type="ECO:0000259" key="2">
    <source>
        <dbReference type="PROSITE" id="PS51480"/>
    </source>
</evidence>
<dbReference type="Pfam" id="PF13684">
    <property type="entry name" value="FakA-like_C"/>
    <property type="match status" value="1"/>
</dbReference>
<dbReference type="InterPro" id="IPR050270">
    <property type="entry name" value="DegV_domain_contain"/>
</dbReference>
<accession>A0A2B7Y751</accession>
<sequence length="847" mass="94622">MKIEIKILNPVRLTKLFIAASRWLSKYADVLNDLNVYPVPDGDTGTNMSMTLQSVENALIGLQSEPNMEELVDIISEAVLLGARGNSGTILSQIIQGFLDAVRDKEEIDIDTAAKAFVSAKERAYKAVSQPVEGTILTVIRRVSEAAMAYDGPKDDFIPFLVNLKNAAANAVEDTPNLLPKLKEAGVVDAGGKGIFYVLEGFEKSVTDPEMLKDLARIANSQVNRKQKLEYINKNEIKFKYCTEFIIESGDFDLDEYKEKIGKLGDSMVVAQTRKKTKTHIHTNNPGQALEIAGSLGDLNNIKIENMEIQHSHVLVKEEELNKVDIRGVVKEKETVPEEPKLLFNEKNIENSVAIYAVVDNKNVADLFLKDGASATLIGGQTKNPSVSDIEKGLKQIKAKTIYILPNNKNIIASAKLAAKRDNRDIIVIDTKTMLEGHYFTKNRKMNLQNLLRQLRFNNSIEITKAVRDTKINDIEIKIGDSIALVNGSLTEKAERVEDLIKKIYEKYANDNTLAVTVIRGKTATEEGNEAIKSKSFKKFYEYDGEQDNYSYYIYLEQRDPSLSKIAILTDSASDITPDMIEGLDVAVIPIRLKIGENNYKDGVNLSKKEFWHKLLTEKVMPKTAQPSPAEFRDYYEELFNKGYEKIISLHISSKMSGTQQVAKVAREMLKREKDIIIVDSKSVTFGQAYQVLEAAKMIKAGAKLEDILTRLYEIADKMKVYFAVSDLTYLEKGGRIGRASSVIGNLLKLRPVLKLEDGEVSLETKTFGERGAISYMEKILKNEGKNSIYLYTAWGGTNQELQSTDILKKTADSIRKIEYKGRFEIGATIGSHSGPVFGIGIISKIR</sequence>
<organism evidence="3 4">
    <name type="scientific">Fusobacterium nucleatum subsp. polymorphum</name>
    <name type="common">Fusobacterium polymorphum</name>
    <dbReference type="NCBI Taxonomy" id="76857"/>
    <lineage>
        <taxon>Bacteria</taxon>
        <taxon>Fusobacteriati</taxon>
        <taxon>Fusobacteriota</taxon>
        <taxon>Fusobacteriia</taxon>
        <taxon>Fusobacteriales</taxon>
        <taxon>Fusobacteriaceae</taxon>
        <taxon>Fusobacterium</taxon>
    </lineage>
</organism>
<proteinExistence type="predicted"/>
<dbReference type="InterPro" id="IPR004007">
    <property type="entry name" value="DhaL_dom"/>
</dbReference>
<dbReference type="Gene3D" id="3.40.50.10170">
    <property type="match status" value="1"/>
</dbReference>
<keyword evidence="1" id="KW-0446">Lipid-binding</keyword>
<dbReference type="SUPFAM" id="SSF101473">
    <property type="entry name" value="DhaL-like"/>
    <property type="match status" value="1"/>
</dbReference>
<dbReference type="Pfam" id="PF02734">
    <property type="entry name" value="Dak2"/>
    <property type="match status" value="1"/>
</dbReference>
<evidence type="ECO:0000313" key="3">
    <source>
        <dbReference type="EMBL" id="PGH19924.1"/>
    </source>
</evidence>
<dbReference type="Pfam" id="PF02645">
    <property type="entry name" value="DegV"/>
    <property type="match status" value="1"/>
</dbReference>
<dbReference type="PROSITE" id="PS51482">
    <property type="entry name" value="DEGV"/>
    <property type="match status" value="1"/>
</dbReference>
<dbReference type="SMART" id="SM01121">
    <property type="entry name" value="Dak1_2"/>
    <property type="match status" value="1"/>
</dbReference>
<dbReference type="NCBIfam" id="TIGR03599">
    <property type="entry name" value="YloV"/>
    <property type="match status" value="1"/>
</dbReference>
<dbReference type="InterPro" id="IPR003797">
    <property type="entry name" value="DegV"/>
</dbReference>
<dbReference type="GO" id="GO:0008289">
    <property type="term" value="F:lipid binding"/>
    <property type="evidence" value="ECO:0007669"/>
    <property type="project" value="UniProtKB-KW"/>
</dbReference>
<dbReference type="GO" id="GO:0006071">
    <property type="term" value="P:glycerol metabolic process"/>
    <property type="evidence" value="ECO:0007669"/>
    <property type="project" value="InterPro"/>
</dbReference>
<dbReference type="PANTHER" id="PTHR33434">
    <property type="entry name" value="DEGV DOMAIN-CONTAINING PROTEIN DR_1986-RELATED"/>
    <property type="match status" value="1"/>
</dbReference>
<comment type="caution">
    <text evidence="3">The sequence shown here is derived from an EMBL/GenBank/DDBJ whole genome shotgun (WGS) entry which is preliminary data.</text>
</comment>
<dbReference type="Gene3D" id="3.30.1180.10">
    <property type="match status" value="1"/>
</dbReference>
<dbReference type="InterPro" id="IPR043168">
    <property type="entry name" value="DegV_C"/>
</dbReference>
<dbReference type="Proteomes" id="UP000222862">
    <property type="component" value="Unassembled WGS sequence"/>
</dbReference>
<dbReference type="Pfam" id="PF21645">
    <property type="entry name" value="FakA-like_M"/>
    <property type="match status" value="1"/>
</dbReference>
<dbReference type="GO" id="GO:0004371">
    <property type="term" value="F:glycerone kinase activity"/>
    <property type="evidence" value="ECO:0007669"/>
    <property type="project" value="InterPro"/>
</dbReference>
<dbReference type="AlphaFoldDB" id="A0A2B7Y751"/>
<dbReference type="SMART" id="SM01120">
    <property type="entry name" value="Dak2"/>
    <property type="match status" value="1"/>
</dbReference>
<feature type="domain" description="DhaL" evidence="2">
    <location>
        <begin position="11"/>
        <end position="204"/>
    </location>
</feature>
<dbReference type="STRING" id="76857.RO02_11350"/>
<dbReference type="PROSITE" id="PS51480">
    <property type="entry name" value="DHAL"/>
    <property type="match status" value="1"/>
</dbReference>
<evidence type="ECO:0000256" key="1">
    <source>
        <dbReference type="ARBA" id="ARBA00023121"/>
    </source>
</evidence>
<dbReference type="InterPro" id="IPR033470">
    <property type="entry name" value="FakA-like_C"/>
</dbReference>
<dbReference type="InterPro" id="IPR036117">
    <property type="entry name" value="DhaL_dom_sf"/>
</dbReference>
<name>A0A2B7Y751_FUSNP</name>
<dbReference type="RefSeq" id="WP_098703679.1">
    <property type="nucleotide sequence ID" value="NZ_NJGI01000007.1"/>
</dbReference>
<dbReference type="NCBIfam" id="TIGR00762">
    <property type="entry name" value="DegV"/>
    <property type="match status" value="1"/>
</dbReference>
<dbReference type="Gene3D" id="1.25.40.340">
    <property type="match status" value="1"/>
</dbReference>
<reference evidence="3 4" key="1">
    <citation type="submission" date="2017-06" db="EMBL/GenBank/DDBJ databases">
        <title>Genome sequencing of Fusobacterium nucleatum subsp. polymorphum KCOM 1232 (=ChDC F37).</title>
        <authorList>
            <person name="Kook J.-K."/>
            <person name="Park S.-N."/>
            <person name="Lim Y.K."/>
            <person name="Roh H."/>
        </authorList>
    </citation>
    <scope>NUCLEOTIDE SEQUENCE [LARGE SCALE GENOMIC DNA]</scope>
    <source>
        <strain evidence="4">KCOM 1232 ( ChDC F37)</strain>
    </source>
</reference>